<evidence type="ECO:0000313" key="1">
    <source>
        <dbReference type="EMBL" id="SOQ40296.1"/>
    </source>
</evidence>
<proteinExistence type="predicted"/>
<dbReference type="AlphaFoldDB" id="A0A2H1VHL0"/>
<accession>A0A2H1VHL0</accession>
<gene>
    <name evidence="1" type="ORF">SFRICE_013460</name>
</gene>
<organism evidence="1">
    <name type="scientific">Spodoptera frugiperda</name>
    <name type="common">Fall armyworm</name>
    <dbReference type="NCBI Taxonomy" id="7108"/>
    <lineage>
        <taxon>Eukaryota</taxon>
        <taxon>Metazoa</taxon>
        <taxon>Ecdysozoa</taxon>
        <taxon>Arthropoda</taxon>
        <taxon>Hexapoda</taxon>
        <taxon>Insecta</taxon>
        <taxon>Pterygota</taxon>
        <taxon>Neoptera</taxon>
        <taxon>Endopterygota</taxon>
        <taxon>Lepidoptera</taxon>
        <taxon>Glossata</taxon>
        <taxon>Ditrysia</taxon>
        <taxon>Noctuoidea</taxon>
        <taxon>Noctuidae</taxon>
        <taxon>Amphipyrinae</taxon>
        <taxon>Spodoptera</taxon>
    </lineage>
</organism>
<protein>
    <submittedName>
        <fullName evidence="1">SFRICE_013460</fullName>
    </submittedName>
</protein>
<name>A0A2H1VHL0_SPOFR</name>
<reference evidence="1" key="1">
    <citation type="submission" date="2016-07" db="EMBL/GenBank/DDBJ databases">
        <authorList>
            <person name="Bretaudeau A."/>
        </authorList>
    </citation>
    <scope>NUCLEOTIDE SEQUENCE</scope>
    <source>
        <strain evidence="1">Rice</strain>
        <tissue evidence="1">Whole body</tissue>
    </source>
</reference>
<sequence>MTAMTGHKDDMKRQHVVCCSFMSPASNLYLYSNDDGFSEVPQHYVPHSLLSDQICRLWVLFSYLENIFSRCAYHITGSYCVGGGADTRAELRCCLDELQSQCFQLQQFFRMPHRHIRLVDVFIRRRSNPKSHFRRIIVGNRASLSGVVLKKPLRGGDTRLCPALSGSTNVAKRLDVIVYPGNIRRCPFPGVRAGGAVRYGRFRIKLDWRGLFVPCNNSFDKLSPLTLKLATTM</sequence>
<dbReference type="EMBL" id="ODYU01002593">
    <property type="protein sequence ID" value="SOQ40296.1"/>
    <property type="molecule type" value="Genomic_DNA"/>
</dbReference>